<evidence type="ECO:0000313" key="2">
    <source>
        <dbReference type="Proteomes" id="UP000236655"/>
    </source>
</evidence>
<dbReference type="GO" id="GO:0003677">
    <property type="term" value="F:DNA binding"/>
    <property type="evidence" value="ECO:0007669"/>
    <property type="project" value="InterPro"/>
</dbReference>
<dbReference type="AlphaFoldDB" id="A0A2I7N325"/>
<proteinExistence type="predicted"/>
<protein>
    <submittedName>
        <fullName evidence="1">Uncharacterized protein</fullName>
    </submittedName>
</protein>
<gene>
    <name evidence="1" type="ORF">CUN60_00560</name>
</gene>
<sequence>MIFNINKLKMSDDVQQMIINNPNHLVLDKEDRIISLGENRYQEFNAENSESLLGKRLPEIITKPNDIFLKDKEEIKRQMFNGCLDKMWLLVSNHFVSKHELHITLNQTIFDFKNQPVGCLLIPEQFKLSGQSLTPPQIVSLSVRQQEIIFLLAIGFAQKEIAGLYNISRGTIIKNIGIICDKFNLQGANVRTLVELAYDVGYGIPPFHLLKIGIFQLPTSHLSNYHLRKFLFGK</sequence>
<dbReference type="RefSeq" id="WP_102950151.1">
    <property type="nucleotide sequence ID" value="NZ_CP024847.1"/>
</dbReference>
<dbReference type="InterPro" id="IPR036388">
    <property type="entry name" value="WH-like_DNA-bd_sf"/>
</dbReference>
<dbReference type="Proteomes" id="UP000236655">
    <property type="component" value="Chromosome"/>
</dbReference>
<dbReference type="Gene3D" id="1.10.10.10">
    <property type="entry name" value="Winged helix-like DNA-binding domain superfamily/Winged helix DNA-binding domain"/>
    <property type="match status" value="1"/>
</dbReference>
<dbReference type="OrthoDB" id="9780593at2"/>
<name>A0A2I7N325_9NEIS</name>
<dbReference type="GO" id="GO:0006355">
    <property type="term" value="P:regulation of DNA-templated transcription"/>
    <property type="evidence" value="ECO:0007669"/>
    <property type="project" value="InterPro"/>
</dbReference>
<dbReference type="EMBL" id="CP024847">
    <property type="protein sequence ID" value="AUR50851.1"/>
    <property type="molecule type" value="Genomic_DNA"/>
</dbReference>
<dbReference type="KEGG" id="nba:CUN60_00560"/>
<keyword evidence="2" id="KW-1185">Reference proteome</keyword>
<organism evidence="1 2">
    <name type="scientific">Aquella oligotrophica</name>
    <dbReference type="NCBI Taxonomy" id="2067065"/>
    <lineage>
        <taxon>Bacteria</taxon>
        <taxon>Pseudomonadati</taxon>
        <taxon>Pseudomonadota</taxon>
        <taxon>Betaproteobacteria</taxon>
        <taxon>Neisseriales</taxon>
        <taxon>Neisseriaceae</taxon>
        <taxon>Aquella</taxon>
    </lineage>
</organism>
<dbReference type="InterPro" id="IPR016032">
    <property type="entry name" value="Sig_transdc_resp-reg_C-effctor"/>
</dbReference>
<evidence type="ECO:0000313" key="1">
    <source>
        <dbReference type="EMBL" id="AUR50851.1"/>
    </source>
</evidence>
<accession>A0A2I7N325</accession>
<dbReference type="SUPFAM" id="SSF46894">
    <property type="entry name" value="C-terminal effector domain of the bipartite response regulators"/>
    <property type="match status" value="1"/>
</dbReference>
<reference evidence="2" key="1">
    <citation type="submission" date="2017-11" db="EMBL/GenBank/DDBJ databases">
        <authorList>
            <person name="Chan K.G."/>
            <person name="Lee L.S."/>
        </authorList>
    </citation>
    <scope>NUCLEOTIDE SEQUENCE [LARGE SCALE GENOMIC DNA]</scope>
    <source>
        <strain evidence="2">DSM 100970</strain>
    </source>
</reference>